<dbReference type="Gene3D" id="3.40.50.2300">
    <property type="match status" value="1"/>
</dbReference>
<evidence type="ECO:0000256" key="4">
    <source>
        <dbReference type="ARBA" id="ARBA00022912"/>
    </source>
</evidence>
<sequence length="169" mass="19354">MHAGYEYRVLFFCMGNICRSPTAHGVMRQRLQARGLHPRVAVDSAGTHAYHVGQPPDPRAQHHARLRGYVLEDLRARQLSSDDFARHDLLLAMDWDNLALAEAMCPPPHRRKLRRLTEFCRRHDSPVVPDPYYGGADGFEHVLDLVEDACDGLLDHIERVLAQRPHTRH</sequence>
<dbReference type="RefSeq" id="WP_143904480.1">
    <property type="nucleotide sequence ID" value="NZ_VJOL01000091.1"/>
</dbReference>
<feature type="active site" description="Proton donor" evidence="5">
    <location>
        <position position="130"/>
    </location>
</feature>
<protein>
    <recommendedName>
        <fullName evidence="2">protein-tyrosine-phosphatase</fullName>
        <ecNumber evidence="2">3.1.3.48</ecNumber>
    </recommendedName>
</protein>
<dbReference type="SMART" id="SM00226">
    <property type="entry name" value="LMWPc"/>
    <property type="match status" value="1"/>
</dbReference>
<name>A0A554WTY9_9BURK</name>
<proteinExistence type="inferred from homology"/>
<keyword evidence="3 7" id="KW-0378">Hydrolase</keyword>
<dbReference type="GO" id="GO:0004725">
    <property type="term" value="F:protein tyrosine phosphatase activity"/>
    <property type="evidence" value="ECO:0007669"/>
    <property type="project" value="UniProtKB-EC"/>
</dbReference>
<dbReference type="PRINTS" id="PR00719">
    <property type="entry name" value="LMWPTPASE"/>
</dbReference>
<evidence type="ECO:0000256" key="1">
    <source>
        <dbReference type="ARBA" id="ARBA00011063"/>
    </source>
</evidence>
<evidence type="ECO:0000256" key="3">
    <source>
        <dbReference type="ARBA" id="ARBA00022801"/>
    </source>
</evidence>
<comment type="caution">
    <text evidence="7">The sequence shown here is derived from an EMBL/GenBank/DDBJ whole genome shotgun (WGS) entry which is preliminary data.</text>
</comment>
<dbReference type="InterPro" id="IPR017867">
    <property type="entry name" value="Tyr_phospatase_low_mol_wt"/>
</dbReference>
<gene>
    <name evidence="7" type="primary">yfkJ</name>
    <name evidence="7" type="ORF">Tther_02541</name>
</gene>
<dbReference type="PANTHER" id="PTHR11717:SF7">
    <property type="entry name" value="LOW MOLECULAR WEIGHT PHOSPHOTYROSINE PROTEIN PHOSPHATASE"/>
    <property type="match status" value="1"/>
</dbReference>
<evidence type="ECO:0000313" key="7">
    <source>
        <dbReference type="EMBL" id="TSE27058.1"/>
    </source>
</evidence>
<feature type="active site" description="Nucleophile" evidence="5">
    <location>
        <position position="13"/>
    </location>
</feature>
<dbReference type="EC" id="3.1.3.48" evidence="2"/>
<evidence type="ECO:0000259" key="6">
    <source>
        <dbReference type="SMART" id="SM00226"/>
    </source>
</evidence>
<dbReference type="CDD" id="cd16343">
    <property type="entry name" value="LMWPTP"/>
    <property type="match status" value="1"/>
</dbReference>
<dbReference type="PANTHER" id="PTHR11717">
    <property type="entry name" value="LOW MOLECULAR WEIGHT PROTEIN TYROSINE PHOSPHATASE"/>
    <property type="match status" value="1"/>
</dbReference>
<evidence type="ECO:0000313" key="8">
    <source>
        <dbReference type="Proteomes" id="UP000318542"/>
    </source>
</evidence>
<dbReference type="Proteomes" id="UP000318542">
    <property type="component" value="Unassembled WGS sequence"/>
</dbReference>
<comment type="similarity">
    <text evidence="1">Belongs to the low molecular weight phosphotyrosine protein phosphatase family.</text>
</comment>
<keyword evidence="8" id="KW-1185">Reference proteome</keyword>
<dbReference type="FunFam" id="3.40.50.2300:FF:000113">
    <property type="entry name" value="Low molecular weight protein-tyrosine-phosphatase"/>
    <property type="match status" value="1"/>
</dbReference>
<reference evidence="7 8" key="1">
    <citation type="submission" date="2019-07" db="EMBL/GenBank/DDBJ databases">
        <title>Tepidimonas thermarum AA-1 draft genome.</title>
        <authorList>
            <person name="Da Costa M.S."/>
            <person name="Froufe H.J.C."/>
            <person name="Egas C."/>
            <person name="Albuquerque L."/>
        </authorList>
    </citation>
    <scope>NUCLEOTIDE SEQUENCE [LARGE SCALE GENOMIC DNA]</scope>
    <source>
        <strain evidence="7 8">AA-1</strain>
    </source>
</reference>
<feature type="domain" description="Phosphotyrosine protein phosphatase I" evidence="6">
    <location>
        <begin position="7"/>
        <end position="156"/>
    </location>
</feature>
<dbReference type="AlphaFoldDB" id="A0A554WTY9"/>
<keyword evidence="4" id="KW-0904">Protein phosphatase</keyword>
<dbReference type="EMBL" id="VJOL01000091">
    <property type="protein sequence ID" value="TSE27058.1"/>
    <property type="molecule type" value="Genomic_DNA"/>
</dbReference>
<dbReference type="OrthoDB" id="9784339at2"/>
<dbReference type="InterPro" id="IPR023485">
    <property type="entry name" value="Ptyr_pPase"/>
</dbReference>
<feature type="active site" evidence="5">
    <location>
        <position position="19"/>
    </location>
</feature>
<accession>A0A554WTY9</accession>
<dbReference type="InterPro" id="IPR036196">
    <property type="entry name" value="Ptyr_pPase_sf"/>
</dbReference>
<evidence type="ECO:0000256" key="2">
    <source>
        <dbReference type="ARBA" id="ARBA00013064"/>
    </source>
</evidence>
<dbReference type="InterPro" id="IPR050438">
    <property type="entry name" value="LMW_PTPase"/>
</dbReference>
<evidence type="ECO:0000256" key="5">
    <source>
        <dbReference type="PIRSR" id="PIRSR617867-1"/>
    </source>
</evidence>
<dbReference type="SUPFAM" id="SSF52788">
    <property type="entry name" value="Phosphotyrosine protein phosphatases I"/>
    <property type="match status" value="1"/>
</dbReference>
<organism evidence="7 8">
    <name type="scientific">Tepidimonas thermarum</name>
    <dbReference type="NCBI Taxonomy" id="335431"/>
    <lineage>
        <taxon>Bacteria</taxon>
        <taxon>Pseudomonadati</taxon>
        <taxon>Pseudomonadota</taxon>
        <taxon>Betaproteobacteria</taxon>
        <taxon>Burkholderiales</taxon>
        <taxon>Tepidimonas</taxon>
    </lineage>
</organism>
<dbReference type="Pfam" id="PF01451">
    <property type="entry name" value="LMWPc"/>
    <property type="match status" value="1"/>
</dbReference>